<keyword evidence="2" id="KW-0732">Signal</keyword>
<comment type="caution">
    <text evidence="3">The sequence shown here is derived from an EMBL/GenBank/DDBJ whole genome shotgun (WGS) entry which is preliminary data.</text>
</comment>
<keyword evidence="4" id="KW-1185">Reference proteome</keyword>
<protein>
    <submittedName>
        <fullName evidence="3">Uncharacterized protein</fullName>
    </submittedName>
</protein>
<feature type="compositionally biased region" description="Basic residues" evidence="1">
    <location>
        <begin position="131"/>
        <end position="142"/>
    </location>
</feature>
<dbReference type="AlphaFoldDB" id="A0AAD7EMJ1"/>
<gene>
    <name evidence="3" type="ORF">DFH08DRAFT_812363</name>
</gene>
<proteinExistence type="predicted"/>
<organism evidence="3 4">
    <name type="scientific">Mycena albidolilacea</name>
    <dbReference type="NCBI Taxonomy" id="1033008"/>
    <lineage>
        <taxon>Eukaryota</taxon>
        <taxon>Fungi</taxon>
        <taxon>Dikarya</taxon>
        <taxon>Basidiomycota</taxon>
        <taxon>Agaricomycotina</taxon>
        <taxon>Agaricomycetes</taxon>
        <taxon>Agaricomycetidae</taxon>
        <taxon>Agaricales</taxon>
        <taxon>Marasmiineae</taxon>
        <taxon>Mycenaceae</taxon>
        <taxon>Mycena</taxon>
    </lineage>
</organism>
<evidence type="ECO:0000313" key="3">
    <source>
        <dbReference type="EMBL" id="KAJ7339995.1"/>
    </source>
</evidence>
<dbReference type="Proteomes" id="UP001218218">
    <property type="component" value="Unassembled WGS sequence"/>
</dbReference>
<dbReference type="EMBL" id="JARIHO010000027">
    <property type="protein sequence ID" value="KAJ7339995.1"/>
    <property type="molecule type" value="Genomic_DNA"/>
</dbReference>
<evidence type="ECO:0000313" key="4">
    <source>
        <dbReference type="Proteomes" id="UP001218218"/>
    </source>
</evidence>
<feature type="signal peptide" evidence="2">
    <location>
        <begin position="1"/>
        <end position="22"/>
    </location>
</feature>
<feature type="chain" id="PRO_5042234012" evidence="2">
    <location>
        <begin position="23"/>
        <end position="142"/>
    </location>
</feature>
<reference evidence="3" key="1">
    <citation type="submission" date="2023-03" db="EMBL/GenBank/DDBJ databases">
        <title>Massive genome expansion in bonnet fungi (Mycena s.s.) driven by repeated elements and novel gene families across ecological guilds.</title>
        <authorList>
            <consortium name="Lawrence Berkeley National Laboratory"/>
            <person name="Harder C.B."/>
            <person name="Miyauchi S."/>
            <person name="Viragh M."/>
            <person name="Kuo A."/>
            <person name="Thoen E."/>
            <person name="Andreopoulos B."/>
            <person name="Lu D."/>
            <person name="Skrede I."/>
            <person name="Drula E."/>
            <person name="Henrissat B."/>
            <person name="Morin E."/>
            <person name="Kohler A."/>
            <person name="Barry K."/>
            <person name="LaButti K."/>
            <person name="Morin E."/>
            <person name="Salamov A."/>
            <person name="Lipzen A."/>
            <person name="Mereny Z."/>
            <person name="Hegedus B."/>
            <person name="Baldrian P."/>
            <person name="Stursova M."/>
            <person name="Weitz H."/>
            <person name="Taylor A."/>
            <person name="Grigoriev I.V."/>
            <person name="Nagy L.G."/>
            <person name="Martin F."/>
            <person name="Kauserud H."/>
        </authorList>
    </citation>
    <scope>NUCLEOTIDE SEQUENCE</scope>
    <source>
        <strain evidence="3">CBHHK002</strain>
    </source>
</reference>
<feature type="region of interest" description="Disordered" evidence="1">
    <location>
        <begin position="109"/>
        <end position="142"/>
    </location>
</feature>
<evidence type="ECO:0000256" key="1">
    <source>
        <dbReference type="SAM" id="MobiDB-lite"/>
    </source>
</evidence>
<accession>A0AAD7EMJ1</accession>
<feature type="compositionally biased region" description="Low complexity" evidence="1">
    <location>
        <begin position="114"/>
        <end position="124"/>
    </location>
</feature>
<name>A0AAD7EMJ1_9AGAR</name>
<evidence type="ECO:0000256" key="2">
    <source>
        <dbReference type="SAM" id="SignalP"/>
    </source>
</evidence>
<sequence>MLHKFFFTIAVALLVLGQGTEAVPQAYRTPCDSVSQLTPPIFTCIGLPKRRDLLQTPDVSVPHWHRLISKNGFVVEETDIGVASTYQNGEQMPDLHFLSENSVLRRKRTTAKISQISVSHSPSSNPAKNRNGVKGKRPVRKR</sequence>